<comment type="caution">
    <text evidence="2">The sequence shown here is derived from an EMBL/GenBank/DDBJ whole genome shotgun (WGS) entry which is preliminary data.</text>
</comment>
<keyword evidence="1" id="KW-0812">Transmembrane</keyword>
<dbReference type="AlphaFoldDB" id="A0A1Q9F0D8"/>
<reference evidence="2 3" key="1">
    <citation type="submission" date="2016-02" db="EMBL/GenBank/DDBJ databases">
        <title>Genome analysis of coral dinoflagellate symbionts highlights evolutionary adaptations to a symbiotic lifestyle.</title>
        <authorList>
            <person name="Aranda M."/>
            <person name="Li Y."/>
            <person name="Liew Y.J."/>
            <person name="Baumgarten S."/>
            <person name="Simakov O."/>
            <person name="Wilson M."/>
            <person name="Piel J."/>
            <person name="Ashoor H."/>
            <person name="Bougouffa S."/>
            <person name="Bajic V.B."/>
            <person name="Ryu T."/>
            <person name="Ravasi T."/>
            <person name="Bayer T."/>
            <person name="Micklem G."/>
            <person name="Kim H."/>
            <person name="Bhak J."/>
            <person name="Lajeunesse T.C."/>
            <person name="Voolstra C.R."/>
        </authorList>
    </citation>
    <scope>NUCLEOTIDE SEQUENCE [LARGE SCALE GENOMIC DNA]</scope>
    <source>
        <strain evidence="2 3">CCMP2467</strain>
    </source>
</reference>
<accession>A0A1Q9F0D8</accession>
<keyword evidence="3" id="KW-1185">Reference proteome</keyword>
<proteinExistence type="predicted"/>
<protein>
    <recommendedName>
        <fullName evidence="4">CHASE domain-containing protein</fullName>
    </recommendedName>
</protein>
<organism evidence="2 3">
    <name type="scientific">Symbiodinium microadriaticum</name>
    <name type="common">Dinoflagellate</name>
    <name type="synonym">Zooxanthella microadriatica</name>
    <dbReference type="NCBI Taxonomy" id="2951"/>
    <lineage>
        <taxon>Eukaryota</taxon>
        <taxon>Sar</taxon>
        <taxon>Alveolata</taxon>
        <taxon>Dinophyceae</taxon>
        <taxon>Suessiales</taxon>
        <taxon>Symbiodiniaceae</taxon>
        <taxon>Symbiodinium</taxon>
    </lineage>
</organism>
<dbReference type="Proteomes" id="UP000186817">
    <property type="component" value="Unassembled WGS sequence"/>
</dbReference>
<dbReference type="EMBL" id="LSRX01000031">
    <property type="protein sequence ID" value="OLQ13196.1"/>
    <property type="molecule type" value="Genomic_DNA"/>
</dbReference>
<keyword evidence="1" id="KW-1133">Transmembrane helix</keyword>
<feature type="transmembrane region" description="Helical" evidence="1">
    <location>
        <begin position="63"/>
        <end position="83"/>
    </location>
</feature>
<dbReference type="OrthoDB" id="422263at2759"/>
<name>A0A1Q9F0D8_SYMMI</name>
<evidence type="ECO:0000313" key="3">
    <source>
        <dbReference type="Proteomes" id="UP000186817"/>
    </source>
</evidence>
<feature type="transmembrane region" description="Helical" evidence="1">
    <location>
        <begin position="167"/>
        <end position="193"/>
    </location>
</feature>
<keyword evidence="1" id="KW-0472">Membrane</keyword>
<gene>
    <name evidence="2" type="ORF">AK812_SmicGene2806</name>
</gene>
<evidence type="ECO:0000256" key="1">
    <source>
        <dbReference type="SAM" id="Phobius"/>
    </source>
</evidence>
<evidence type="ECO:0008006" key="4">
    <source>
        <dbReference type="Google" id="ProtNLM"/>
    </source>
</evidence>
<evidence type="ECO:0000313" key="2">
    <source>
        <dbReference type="EMBL" id="OLQ13196.1"/>
    </source>
</evidence>
<sequence>MLPASAAWETNSSALVVLHPIFAPHAARILPNAEWIFNGQNYSRDCTSAAAAPVSTVSVAMGYVLPNSGLAYFFFFALLFADFEDAVDMDRLHDLYSGGWAAAGFTNFAWRVTDMDKPSRTIESEQMPHLTHESVDFVGVNAEVPEIGLRWRFELSPITGWQDRNGWWVNTLVAFPVTLVLSVGMGIFVIASLRRRTLDKLKLQRYRSDVLSKAVSASIEVLEKFQFPLCLVSVEDFLECGEYRSYEQLRDLGKHIWLDGCWDAEGTYEDAGILLISYDGTDRHHDGFHEDTDVYKAQLA</sequence>